<dbReference type="Gene3D" id="2.40.30.90">
    <property type="entry name" value="Bacterial fluorinating enzyme like"/>
    <property type="match status" value="1"/>
</dbReference>
<protein>
    <submittedName>
        <fullName evidence="5">SAM-dependent chlorinase/fluorinase</fullName>
    </submittedName>
</protein>
<proteinExistence type="inferred from homology"/>
<dbReference type="AlphaFoldDB" id="A0AAN1QQ71"/>
<dbReference type="InterPro" id="IPR023227">
    <property type="entry name" value="SAM_OH_AdoTrfase_C_sf"/>
</dbReference>
<keyword evidence="1" id="KW-0949">S-adenosyl-L-methionine</keyword>
<comment type="similarity">
    <text evidence="2">Belongs to the SAM hydrolase / SAM-dependent halogenase family.</text>
</comment>
<feature type="domain" description="S-adenosyl-l-methionine hydroxide adenosyltransferase C-terminal" evidence="4">
    <location>
        <begin position="176"/>
        <end position="254"/>
    </location>
</feature>
<dbReference type="PIRSF" id="PIRSF006779">
    <property type="entry name" value="UCP006779"/>
    <property type="match status" value="1"/>
</dbReference>
<dbReference type="Pfam" id="PF20257">
    <property type="entry name" value="SAM_HAT_C"/>
    <property type="match status" value="1"/>
</dbReference>
<feature type="domain" description="S-adenosyl-l-methionine hydroxide adenosyltransferase N-terminal" evidence="3">
    <location>
        <begin position="5"/>
        <end position="151"/>
    </location>
</feature>
<dbReference type="InterPro" id="IPR046469">
    <property type="entry name" value="SAM_HAT_N"/>
</dbReference>
<dbReference type="EMBL" id="CP030139">
    <property type="protein sequence ID" value="AZB73467.1"/>
    <property type="molecule type" value="Genomic_DNA"/>
</dbReference>
<dbReference type="InterPro" id="IPR002747">
    <property type="entry name" value="SAM_OH_AdoTrfase"/>
</dbReference>
<dbReference type="Proteomes" id="UP000267249">
    <property type="component" value="Chromosome"/>
</dbReference>
<dbReference type="PANTHER" id="PTHR35092:SF1">
    <property type="entry name" value="CHLORINASE MJ1651"/>
    <property type="match status" value="1"/>
</dbReference>
<dbReference type="Pfam" id="PF01887">
    <property type="entry name" value="SAM_HAT_N"/>
    <property type="match status" value="1"/>
</dbReference>
<evidence type="ECO:0000256" key="1">
    <source>
        <dbReference type="ARBA" id="ARBA00022691"/>
    </source>
</evidence>
<evidence type="ECO:0000259" key="4">
    <source>
        <dbReference type="Pfam" id="PF20257"/>
    </source>
</evidence>
<evidence type="ECO:0000313" key="6">
    <source>
        <dbReference type="Proteomes" id="UP000267249"/>
    </source>
</evidence>
<dbReference type="SUPFAM" id="SSF102522">
    <property type="entry name" value="Bacterial fluorinating enzyme, N-terminal domain"/>
    <property type="match status" value="1"/>
</dbReference>
<organism evidence="5 6">
    <name type="scientific">Synechococcus elongatus PCC 11801</name>
    <dbReference type="NCBI Taxonomy" id="2219813"/>
    <lineage>
        <taxon>Bacteria</taxon>
        <taxon>Bacillati</taxon>
        <taxon>Cyanobacteriota</taxon>
        <taxon>Cyanophyceae</taxon>
        <taxon>Synechococcales</taxon>
        <taxon>Synechococcaceae</taxon>
        <taxon>Synechococcus</taxon>
    </lineage>
</organism>
<accession>A0AAN1QQ71</accession>
<dbReference type="Gene3D" id="3.40.50.10790">
    <property type="entry name" value="S-adenosyl-l-methionine hydroxide adenosyltransferase, N-terminal"/>
    <property type="match status" value="1"/>
</dbReference>
<dbReference type="PANTHER" id="PTHR35092">
    <property type="entry name" value="CHLORINASE MJ1651"/>
    <property type="match status" value="1"/>
</dbReference>
<evidence type="ECO:0000259" key="3">
    <source>
        <dbReference type="Pfam" id="PF01887"/>
    </source>
</evidence>
<sequence length="262" mass="27877">MSHLLTLLTDFGLQDSYVAAMKGVIYSICPEATLVDLCHAIPPQDVAAGRWQLLQAVPYFPAGTVHLAVVDPGVGSDRRAVVIETAIGLLVGPDNGLWSGLLSRFPAQRAVNLTNTNYWRSPQPDPTFHGRDIFAPVAAHLLNGVPLTELGPLIEPASLQTLGESQPQRSPQGWQGQIQAIDRFGNLITTLPAELGQAAAGLTLGDRWLPIARTYSEVAVGDLLVLAGSHGYLEIAQRNGSAQQALGAEMGAVVQLVCRRAP</sequence>
<dbReference type="SUPFAM" id="SSF101852">
    <property type="entry name" value="Bacterial fluorinating enzyme, C-terminal domain"/>
    <property type="match status" value="1"/>
</dbReference>
<evidence type="ECO:0000256" key="2">
    <source>
        <dbReference type="ARBA" id="ARBA00024035"/>
    </source>
</evidence>
<evidence type="ECO:0000313" key="5">
    <source>
        <dbReference type="EMBL" id="AZB73467.1"/>
    </source>
</evidence>
<name>A0AAN1QQ71_SYNEL</name>
<reference evidence="5 6" key="1">
    <citation type="journal article" date="2018" name="Sci. Rep.">
        <title>Genome Features and Biochemical Characteristics of a Robust, Fast Growing and Naturally Transformable Cyanobacterium Synechococcus elongatus PCC 11801 Isolated from India.</title>
        <authorList>
            <person name="Jaiswal D."/>
            <person name="Sengupta A."/>
            <person name="Sohoni S."/>
            <person name="Sengupta S."/>
            <person name="Phadnavis A.G."/>
            <person name="Pakrasi H.B."/>
            <person name="Wangikar P.P."/>
        </authorList>
    </citation>
    <scope>NUCLEOTIDE SEQUENCE [LARGE SCALE GENOMIC DNA]</scope>
    <source>
        <strain evidence="5 6">PCC 11801</strain>
    </source>
</reference>
<dbReference type="InterPro" id="IPR023228">
    <property type="entry name" value="SAM_OH_AdoTrfase_N_sf"/>
</dbReference>
<dbReference type="RefSeq" id="WP_208674332.1">
    <property type="nucleotide sequence ID" value="NZ_CP030139.2"/>
</dbReference>
<dbReference type="InterPro" id="IPR046470">
    <property type="entry name" value="SAM_HAT_C"/>
</dbReference>
<gene>
    <name evidence="5" type="ORF">DOP62_12800</name>
</gene>